<proteinExistence type="predicted"/>
<gene>
    <name evidence="1" type="ORF">NCTC10616_00210</name>
</gene>
<evidence type="ECO:0008006" key="3">
    <source>
        <dbReference type="Google" id="ProtNLM"/>
    </source>
</evidence>
<evidence type="ECO:0000313" key="1">
    <source>
        <dbReference type="EMBL" id="SUA16570.1"/>
    </source>
</evidence>
<protein>
    <recommendedName>
        <fullName evidence="3">Knr4/Smi1-like domain-containing protein</fullName>
    </recommendedName>
</protein>
<dbReference type="AlphaFoldDB" id="A0A378VKF3"/>
<dbReference type="Gene3D" id="3.40.1580.10">
    <property type="entry name" value="SMI1/KNR4-like"/>
    <property type="match status" value="1"/>
</dbReference>
<name>A0A378VKF3_NEILA</name>
<dbReference type="RefSeq" id="WP_231844341.1">
    <property type="nucleotide sequence ID" value="NZ_CAUJPO010000060.1"/>
</dbReference>
<dbReference type="SUPFAM" id="SSF160631">
    <property type="entry name" value="SMI1/KNR4-like"/>
    <property type="match status" value="1"/>
</dbReference>
<accession>A0A378VKF3</accession>
<evidence type="ECO:0000313" key="2">
    <source>
        <dbReference type="Proteomes" id="UP000254193"/>
    </source>
</evidence>
<reference evidence="1 2" key="1">
    <citation type="submission" date="2018-06" db="EMBL/GenBank/DDBJ databases">
        <authorList>
            <consortium name="Pathogen Informatics"/>
            <person name="Doyle S."/>
        </authorList>
    </citation>
    <scope>NUCLEOTIDE SEQUENCE [LARGE SCALE GENOMIC DNA]</scope>
    <source>
        <strain evidence="1 2">NCTC10616</strain>
    </source>
</reference>
<dbReference type="EMBL" id="UGRO01000002">
    <property type="protein sequence ID" value="SUA16570.1"/>
    <property type="molecule type" value="Genomic_DNA"/>
</dbReference>
<keyword evidence="2" id="KW-1185">Reference proteome</keyword>
<organism evidence="1 2">
    <name type="scientific">Neisseria lactamica</name>
    <dbReference type="NCBI Taxonomy" id="486"/>
    <lineage>
        <taxon>Bacteria</taxon>
        <taxon>Pseudomonadati</taxon>
        <taxon>Pseudomonadota</taxon>
        <taxon>Betaproteobacteria</taxon>
        <taxon>Neisseriales</taxon>
        <taxon>Neisseriaceae</taxon>
        <taxon>Neisseria</taxon>
    </lineage>
</organism>
<dbReference type="Proteomes" id="UP000254193">
    <property type="component" value="Unassembled WGS sequence"/>
</dbReference>
<sequence>MFKDASSTCFLISSRTGRLIKPTGSKYDAHHIQPLENNGGNIWQNITPARYPDWIDNMFERIKNSSIIVNNFDEYSLCQEKNLFFKLPDSDFLELEKHIQIPYDLFCFWKEIGYGFLTVNESGSIRSESDNRIMDPLSILDILVGESEQVSSNFVIEPYQVPFFERFSEYFICFDRRNLNKPKQPVYWIWDMENPLADSIESFIYKLFENPDFLNEI</sequence>
<dbReference type="InterPro" id="IPR037883">
    <property type="entry name" value="Knr4/Smi1-like_sf"/>
</dbReference>